<feature type="transmembrane region" description="Helical" evidence="2">
    <location>
        <begin position="12"/>
        <end position="29"/>
    </location>
</feature>
<keyword evidence="2" id="KW-0472">Membrane</keyword>
<dbReference type="InterPro" id="IPR006311">
    <property type="entry name" value="TAT_signal"/>
</dbReference>
<proteinExistence type="predicted"/>
<gene>
    <name evidence="3" type="ORF">GA0061100_11874</name>
</gene>
<feature type="region of interest" description="Disordered" evidence="1">
    <location>
        <begin position="265"/>
        <end position="287"/>
    </location>
</feature>
<reference evidence="4" key="1">
    <citation type="submission" date="2016-08" db="EMBL/GenBank/DDBJ databases">
        <authorList>
            <person name="Varghese N."/>
            <person name="Submissions Spin"/>
        </authorList>
    </citation>
    <scope>NUCLEOTIDE SEQUENCE [LARGE SCALE GENOMIC DNA]</scope>
    <source>
        <strain evidence="4">CCBAU 57015</strain>
    </source>
</reference>
<organism evidence="3 4">
    <name type="scientific">Rhizobium hainanense</name>
    <dbReference type="NCBI Taxonomy" id="52131"/>
    <lineage>
        <taxon>Bacteria</taxon>
        <taxon>Pseudomonadati</taxon>
        <taxon>Pseudomonadota</taxon>
        <taxon>Alphaproteobacteria</taxon>
        <taxon>Hyphomicrobiales</taxon>
        <taxon>Rhizobiaceae</taxon>
        <taxon>Rhizobium/Agrobacterium group</taxon>
        <taxon>Rhizobium</taxon>
    </lineage>
</organism>
<dbReference type="AlphaFoldDB" id="A0A1C3WGS4"/>
<dbReference type="Proteomes" id="UP000186228">
    <property type="component" value="Unassembled WGS sequence"/>
</dbReference>
<dbReference type="PROSITE" id="PS51318">
    <property type="entry name" value="TAT"/>
    <property type="match status" value="1"/>
</dbReference>
<dbReference type="STRING" id="52131.GA0061100_11874"/>
<keyword evidence="4" id="KW-1185">Reference proteome</keyword>
<sequence length="379" mass="41583">MSETVRQLSSRRSFLAGLWAGIAAIFGTMKPKSTRAQTPSPAGGKHHAGKAGIHPWIEIGQQITVDIAIDGEVVAHLDHKAVLPGLKKLPAVVFDLPAGLKQLQLRGSFIDAEGRITTFTRTWTVRDIAEASAPLYDQTRPLIERIRNFAGMSELVQLDAPRRDGGVTAEAAFRKLETRLGVQLPAPLRQILSSADINVEDSSFLSPPNLVAVTELLLSGWGYTRSGGDIALDKLVSATVLARYDRSVAVFVEVGDGLGALAWDPAGVTSGEPPNTWGDKGNPGAQPSTPNDGVWFWLHQEHISEPELLLDDDYRPKDAEAALIHVFQRFCLSQIDSPESESELVIDSNLPRNLLQLHFEDPTKPKLWLRSYDYHYSLY</sequence>
<protein>
    <submittedName>
        <fullName evidence="3">Uncharacterized protein</fullName>
    </submittedName>
</protein>
<keyword evidence="2" id="KW-1133">Transmembrane helix</keyword>
<accession>A0A1C3WGS4</accession>
<evidence type="ECO:0000313" key="3">
    <source>
        <dbReference type="EMBL" id="SCB39135.1"/>
    </source>
</evidence>
<evidence type="ECO:0000256" key="2">
    <source>
        <dbReference type="SAM" id="Phobius"/>
    </source>
</evidence>
<dbReference type="EMBL" id="FMAC01000018">
    <property type="protein sequence ID" value="SCB39135.1"/>
    <property type="molecule type" value="Genomic_DNA"/>
</dbReference>
<name>A0A1C3WGS4_9HYPH</name>
<evidence type="ECO:0000313" key="4">
    <source>
        <dbReference type="Proteomes" id="UP000186228"/>
    </source>
</evidence>
<evidence type="ECO:0000256" key="1">
    <source>
        <dbReference type="SAM" id="MobiDB-lite"/>
    </source>
</evidence>
<keyword evidence="2" id="KW-0812">Transmembrane</keyword>